<gene>
    <name evidence="3" type="ORF">QBC35DRAFT_140095</name>
</gene>
<evidence type="ECO:0000313" key="4">
    <source>
        <dbReference type="Proteomes" id="UP001302126"/>
    </source>
</evidence>
<name>A0AAN6WJM5_9PEZI</name>
<dbReference type="EMBL" id="MU864603">
    <property type="protein sequence ID" value="KAK4182863.1"/>
    <property type="molecule type" value="Genomic_DNA"/>
</dbReference>
<accession>A0AAN6WJM5</accession>
<organism evidence="3 4">
    <name type="scientific">Podospora australis</name>
    <dbReference type="NCBI Taxonomy" id="1536484"/>
    <lineage>
        <taxon>Eukaryota</taxon>
        <taxon>Fungi</taxon>
        <taxon>Dikarya</taxon>
        <taxon>Ascomycota</taxon>
        <taxon>Pezizomycotina</taxon>
        <taxon>Sordariomycetes</taxon>
        <taxon>Sordariomycetidae</taxon>
        <taxon>Sordariales</taxon>
        <taxon>Podosporaceae</taxon>
        <taxon>Podospora</taxon>
    </lineage>
</organism>
<feature type="region of interest" description="Disordered" evidence="1">
    <location>
        <begin position="373"/>
        <end position="396"/>
    </location>
</feature>
<feature type="region of interest" description="Disordered" evidence="1">
    <location>
        <begin position="193"/>
        <end position="278"/>
    </location>
</feature>
<evidence type="ECO:0000256" key="2">
    <source>
        <dbReference type="SAM" id="Phobius"/>
    </source>
</evidence>
<keyword evidence="2" id="KW-1133">Transmembrane helix</keyword>
<evidence type="ECO:0000256" key="1">
    <source>
        <dbReference type="SAM" id="MobiDB-lite"/>
    </source>
</evidence>
<proteinExistence type="predicted"/>
<feature type="transmembrane region" description="Helical" evidence="2">
    <location>
        <begin position="286"/>
        <end position="308"/>
    </location>
</feature>
<feature type="compositionally biased region" description="Polar residues" evidence="1">
    <location>
        <begin position="193"/>
        <end position="216"/>
    </location>
</feature>
<dbReference type="AlphaFoldDB" id="A0AAN6WJM5"/>
<evidence type="ECO:0000313" key="3">
    <source>
        <dbReference type="EMBL" id="KAK4182863.1"/>
    </source>
</evidence>
<keyword evidence="2" id="KW-0472">Membrane</keyword>
<keyword evidence="4" id="KW-1185">Reference proteome</keyword>
<feature type="compositionally biased region" description="Low complexity" evidence="1">
    <location>
        <begin position="375"/>
        <end position="389"/>
    </location>
</feature>
<reference evidence="3" key="2">
    <citation type="submission" date="2023-05" db="EMBL/GenBank/DDBJ databases">
        <authorList>
            <consortium name="Lawrence Berkeley National Laboratory"/>
            <person name="Steindorff A."/>
            <person name="Hensen N."/>
            <person name="Bonometti L."/>
            <person name="Westerberg I."/>
            <person name="Brannstrom I.O."/>
            <person name="Guillou S."/>
            <person name="Cros-Aarteil S."/>
            <person name="Calhoun S."/>
            <person name="Haridas S."/>
            <person name="Kuo A."/>
            <person name="Mondo S."/>
            <person name="Pangilinan J."/>
            <person name="Riley R."/>
            <person name="Labutti K."/>
            <person name="Andreopoulos B."/>
            <person name="Lipzen A."/>
            <person name="Chen C."/>
            <person name="Yanf M."/>
            <person name="Daum C."/>
            <person name="Ng V."/>
            <person name="Clum A."/>
            <person name="Ohm R."/>
            <person name="Martin F."/>
            <person name="Silar P."/>
            <person name="Natvig D."/>
            <person name="Lalanne C."/>
            <person name="Gautier V."/>
            <person name="Ament-Velasquez S.L."/>
            <person name="Kruys A."/>
            <person name="Hutchinson M.I."/>
            <person name="Powell A.J."/>
            <person name="Barry K."/>
            <person name="Miller A.N."/>
            <person name="Grigoriev I.V."/>
            <person name="Debuchy R."/>
            <person name="Gladieux P."/>
            <person name="Thoren M.H."/>
            <person name="Johannesson H."/>
        </authorList>
    </citation>
    <scope>NUCLEOTIDE SEQUENCE</scope>
    <source>
        <strain evidence="3">PSN309</strain>
    </source>
</reference>
<reference evidence="3" key="1">
    <citation type="journal article" date="2023" name="Mol. Phylogenet. Evol.">
        <title>Genome-scale phylogeny and comparative genomics of the fungal order Sordariales.</title>
        <authorList>
            <person name="Hensen N."/>
            <person name="Bonometti L."/>
            <person name="Westerberg I."/>
            <person name="Brannstrom I.O."/>
            <person name="Guillou S."/>
            <person name="Cros-Aarteil S."/>
            <person name="Calhoun S."/>
            <person name="Haridas S."/>
            <person name="Kuo A."/>
            <person name="Mondo S."/>
            <person name="Pangilinan J."/>
            <person name="Riley R."/>
            <person name="LaButti K."/>
            <person name="Andreopoulos B."/>
            <person name="Lipzen A."/>
            <person name="Chen C."/>
            <person name="Yan M."/>
            <person name="Daum C."/>
            <person name="Ng V."/>
            <person name="Clum A."/>
            <person name="Steindorff A."/>
            <person name="Ohm R.A."/>
            <person name="Martin F."/>
            <person name="Silar P."/>
            <person name="Natvig D.O."/>
            <person name="Lalanne C."/>
            <person name="Gautier V."/>
            <person name="Ament-Velasquez S.L."/>
            <person name="Kruys A."/>
            <person name="Hutchinson M.I."/>
            <person name="Powell A.J."/>
            <person name="Barry K."/>
            <person name="Miller A.N."/>
            <person name="Grigoriev I.V."/>
            <person name="Debuchy R."/>
            <person name="Gladieux P."/>
            <person name="Hiltunen Thoren M."/>
            <person name="Johannesson H."/>
        </authorList>
    </citation>
    <scope>NUCLEOTIDE SEQUENCE</scope>
    <source>
        <strain evidence="3">PSN309</strain>
    </source>
</reference>
<sequence length="396" mass="41533">MSATVLINQAPTNLGPLTTTFTPPPGCTVAVGAGKGFLGGVFGGAKDQDVAWLGQACSRGKATDATSCWPATSKGAESREAPLHGWGYYSPGLHCPIGYATACSATGGSGGGSDWPVQFKLLAGETAVGCCPSGYGCANINGQTCTIVATSTTIPTVTCDGSKSGGLTFMTIPDDSVTAFSMFAPMIQINWQSSDRPKSSSPTATRTSIPLESASGTKVIDTENEPTEETLVLDGDGDDDSDTQPTGAITGTLLNPDGSLFAAPTSSLNNSTDVEDQPGLGSSVKVGLGVAGAVVVVMAFVVVLFWCWRRKKSKLEDQELDRLYGIRHAATGSMTDLAANKNEIPGWYRGERLATPTKDPQFRESLREMRMPAEPVYQQPPQVSPYQQQGNYGYRM</sequence>
<protein>
    <submittedName>
        <fullName evidence="3">Uncharacterized protein</fullName>
    </submittedName>
</protein>
<comment type="caution">
    <text evidence="3">The sequence shown here is derived from an EMBL/GenBank/DDBJ whole genome shotgun (WGS) entry which is preliminary data.</text>
</comment>
<feature type="compositionally biased region" description="Polar residues" evidence="1">
    <location>
        <begin position="243"/>
        <end position="253"/>
    </location>
</feature>
<dbReference type="Proteomes" id="UP001302126">
    <property type="component" value="Unassembled WGS sequence"/>
</dbReference>
<keyword evidence="2" id="KW-0812">Transmembrane</keyword>